<dbReference type="CDD" id="cd03017">
    <property type="entry name" value="PRX_BCP"/>
    <property type="match status" value="1"/>
</dbReference>
<keyword evidence="4" id="KW-1015">Disulfide bond</keyword>
<evidence type="ECO:0000256" key="5">
    <source>
        <dbReference type="ARBA" id="ARBA00023284"/>
    </source>
</evidence>
<dbReference type="EMBL" id="JACIEM010000004">
    <property type="protein sequence ID" value="MBB4004282.1"/>
    <property type="molecule type" value="Genomic_DNA"/>
</dbReference>
<feature type="domain" description="Thioredoxin" evidence="6">
    <location>
        <begin position="22"/>
        <end position="186"/>
    </location>
</feature>
<evidence type="ECO:0000259" key="6">
    <source>
        <dbReference type="PROSITE" id="PS51352"/>
    </source>
</evidence>
<evidence type="ECO:0000256" key="1">
    <source>
        <dbReference type="ARBA" id="ARBA00022559"/>
    </source>
</evidence>
<dbReference type="GO" id="GO:0034599">
    <property type="term" value="P:cellular response to oxidative stress"/>
    <property type="evidence" value="ECO:0007669"/>
    <property type="project" value="TreeGrafter"/>
</dbReference>
<keyword evidence="5" id="KW-0676">Redox-active center</keyword>
<evidence type="ECO:0000256" key="3">
    <source>
        <dbReference type="ARBA" id="ARBA00023002"/>
    </source>
</evidence>
<dbReference type="Gene3D" id="3.40.30.10">
    <property type="entry name" value="Glutaredoxin"/>
    <property type="match status" value="1"/>
</dbReference>
<dbReference type="InterPro" id="IPR013740">
    <property type="entry name" value="Redoxin"/>
</dbReference>
<dbReference type="InterPro" id="IPR036249">
    <property type="entry name" value="Thioredoxin-like_sf"/>
</dbReference>
<dbReference type="PANTHER" id="PTHR42801">
    <property type="entry name" value="THIOREDOXIN-DEPENDENT PEROXIDE REDUCTASE"/>
    <property type="match status" value="1"/>
</dbReference>
<comment type="caution">
    <text evidence="7">The sequence shown here is derived from an EMBL/GenBank/DDBJ whole genome shotgun (WGS) entry which is preliminary data.</text>
</comment>
<protein>
    <submittedName>
        <fullName evidence="7">Peroxiredoxin</fullName>
    </submittedName>
</protein>
<accession>A0A7W6HFR0</accession>
<dbReference type="InterPro" id="IPR050924">
    <property type="entry name" value="Peroxiredoxin_BCP/PrxQ"/>
</dbReference>
<dbReference type="RefSeq" id="WP_252920284.1">
    <property type="nucleotide sequence ID" value="NZ_JAAAMM010000004.1"/>
</dbReference>
<evidence type="ECO:0000313" key="8">
    <source>
        <dbReference type="Proteomes" id="UP000588647"/>
    </source>
</evidence>
<keyword evidence="3" id="KW-0560">Oxidoreductase</keyword>
<dbReference type="InterPro" id="IPR013766">
    <property type="entry name" value="Thioredoxin_domain"/>
</dbReference>
<keyword evidence="2" id="KW-0049">Antioxidant</keyword>
<dbReference type="AlphaFoldDB" id="A0A7W6HFR0"/>
<dbReference type="Proteomes" id="UP000588647">
    <property type="component" value="Unassembled WGS sequence"/>
</dbReference>
<dbReference type="GO" id="GO:0008379">
    <property type="term" value="F:thioredoxin peroxidase activity"/>
    <property type="evidence" value="ECO:0007669"/>
    <property type="project" value="TreeGrafter"/>
</dbReference>
<dbReference type="Pfam" id="PF08534">
    <property type="entry name" value="Redoxin"/>
    <property type="match status" value="1"/>
</dbReference>
<dbReference type="PROSITE" id="PS51352">
    <property type="entry name" value="THIOREDOXIN_2"/>
    <property type="match status" value="1"/>
</dbReference>
<evidence type="ECO:0000256" key="4">
    <source>
        <dbReference type="ARBA" id="ARBA00023157"/>
    </source>
</evidence>
<dbReference type="SUPFAM" id="SSF52833">
    <property type="entry name" value="Thioredoxin-like"/>
    <property type="match status" value="1"/>
</dbReference>
<keyword evidence="8" id="KW-1185">Reference proteome</keyword>
<reference evidence="7 8" key="1">
    <citation type="submission" date="2020-08" db="EMBL/GenBank/DDBJ databases">
        <title>Genomic Encyclopedia of Type Strains, Phase IV (KMG-IV): sequencing the most valuable type-strain genomes for metagenomic binning, comparative biology and taxonomic classification.</title>
        <authorList>
            <person name="Goeker M."/>
        </authorList>
    </citation>
    <scope>NUCLEOTIDE SEQUENCE [LARGE SCALE GENOMIC DNA]</scope>
    <source>
        <strain evidence="7 8">DSM 103570</strain>
    </source>
</reference>
<dbReference type="PANTHER" id="PTHR42801:SF21">
    <property type="entry name" value="BCPB PROTEIN"/>
    <property type="match status" value="1"/>
</dbReference>
<dbReference type="GO" id="GO:0005737">
    <property type="term" value="C:cytoplasm"/>
    <property type="evidence" value="ECO:0007669"/>
    <property type="project" value="TreeGrafter"/>
</dbReference>
<name>A0A7W6HFR0_9HYPH</name>
<evidence type="ECO:0000313" key="7">
    <source>
        <dbReference type="EMBL" id="MBB4004282.1"/>
    </source>
</evidence>
<organism evidence="7 8">
    <name type="scientific">Aurantimonas endophytica</name>
    <dbReference type="NCBI Taxonomy" id="1522175"/>
    <lineage>
        <taxon>Bacteria</taxon>
        <taxon>Pseudomonadati</taxon>
        <taxon>Pseudomonadota</taxon>
        <taxon>Alphaproteobacteria</taxon>
        <taxon>Hyphomicrobiales</taxon>
        <taxon>Aurantimonadaceae</taxon>
        <taxon>Aurantimonas</taxon>
    </lineage>
</organism>
<keyword evidence="1" id="KW-0575">Peroxidase</keyword>
<gene>
    <name evidence="7" type="ORF">GGR03_003370</name>
</gene>
<dbReference type="GO" id="GO:0045454">
    <property type="term" value="P:cell redox homeostasis"/>
    <property type="evidence" value="ECO:0007669"/>
    <property type="project" value="TreeGrafter"/>
</dbReference>
<sequence>MADYLRLPEGLAPPADDGGANHLAGMAMPSLVLPASDGGAVDLSTLEGRVVLYVYPATGKPGAKLPEGWDAFPGARGCTPQSCSFRDHHAELQALGVASVYGISAQPVADQAEAAERLHLPFLLLSDEAGALRQALDLPWFNLGGTLYLKRMALIVEDRRIAKVFYPVFPPDRSAADVVAFLSAGR</sequence>
<proteinExistence type="predicted"/>
<evidence type="ECO:0000256" key="2">
    <source>
        <dbReference type="ARBA" id="ARBA00022862"/>
    </source>
</evidence>